<dbReference type="GeneID" id="41601646"/>
<evidence type="ECO:0000313" key="11">
    <source>
        <dbReference type="Proteomes" id="UP000066529"/>
    </source>
</evidence>
<dbReference type="RefSeq" id="WP_048166326.1">
    <property type="nucleotide sequence ID" value="NZ_CP009501.1"/>
</dbReference>
<dbReference type="GO" id="GO:0030791">
    <property type="term" value="F:arsenite methyltransferase activity"/>
    <property type="evidence" value="ECO:0007669"/>
    <property type="project" value="UniProtKB-EC"/>
</dbReference>
<accession>A0A0E3H8C3</accession>
<evidence type="ECO:0000256" key="4">
    <source>
        <dbReference type="ARBA" id="ARBA00034521"/>
    </source>
</evidence>
<dbReference type="OrthoDB" id="57427at2157"/>
<name>A0A0E3H8C3_METTT</name>
<dbReference type="EC" id="2.1.1.137" evidence="4"/>
<dbReference type="EMBL" id="CP009501">
    <property type="protein sequence ID" value="AKB12104.1"/>
    <property type="molecule type" value="Genomic_DNA"/>
</dbReference>
<dbReference type="PATRIC" id="fig|523844.20.peg.449"/>
<dbReference type="InterPro" id="IPR025714">
    <property type="entry name" value="Methyltranfer_dom"/>
</dbReference>
<dbReference type="Gene3D" id="3.40.50.150">
    <property type="entry name" value="Vaccinia Virus protein VP39"/>
    <property type="match status" value="1"/>
</dbReference>
<evidence type="ECO:0000256" key="5">
    <source>
        <dbReference type="ARBA" id="ARBA00034545"/>
    </source>
</evidence>
<dbReference type="CDD" id="cd02440">
    <property type="entry name" value="AdoMet_MTases"/>
    <property type="match status" value="1"/>
</dbReference>
<dbReference type="KEGG" id="mthr:MSTHT_0346"/>
<comment type="catalytic activity">
    <reaction evidence="8">
        <text>arsenic triglutathione + 3 [thioredoxin]-dithiol + 3 S-adenosyl-L-methionine = trimethylarsine + 3 [thioredoxin]-disulfide + 3 glutathione + 3 S-adenosyl-L-homocysteine + 3 H(+)</text>
        <dbReference type="Rhea" id="RHEA:69432"/>
        <dbReference type="Rhea" id="RHEA-COMP:10698"/>
        <dbReference type="Rhea" id="RHEA-COMP:10700"/>
        <dbReference type="ChEBI" id="CHEBI:15378"/>
        <dbReference type="ChEBI" id="CHEBI:27130"/>
        <dbReference type="ChEBI" id="CHEBI:29950"/>
        <dbReference type="ChEBI" id="CHEBI:50058"/>
        <dbReference type="ChEBI" id="CHEBI:57856"/>
        <dbReference type="ChEBI" id="CHEBI:57925"/>
        <dbReference type="ChEBI" id="CHEBI:59789"/>
        <dbReference type="ChEBI" id="CHEBI:183640"/>
        <dbReference type="EC" id="2.1.1.137"/>
    </reaction>
</comment>
<dbReference type="NCBIfam" id="NF008823">
    <property type="entry name" value="PRK11873.1"/>
    <property type="match status" value="1"/>
</dbReference>
<keyword evidence="1 10" id="KW-0808">Transferase</keyword>
<gene>
    <name evidence="10" type="ORF">MSTHT_0346</name>
</gene>
<comment type="similarity">
    <text evidence="3">Belongs to the methyltransferase superfamily. Arsenite methyltransferase family.</text>
</comment>
<evidence type="ECO:0000256" key="6">
    <source>
        <dbReference type="ARBA" id="ARBA00047941"/>
    </source>
</evidence>
<evidence type="ECO:0000256" key="3">
    <source>
        <dbReference type="ARBA" id="ARBA00034487"/>
    </source>
</evidence>
<evidence type="ECO:0000313" key="10">
    <source>
        <dbReference type="EMBL" id="AKB12104.1"/>
    </source>
</evidence>
<dbReference type="InterPro" id="IPR029063">
    <property type="entry name" value="SAM-dependent_MTases_sf"/>
</dbReference>
<organism evidence="10 11">
    <name type="scientific">Methanosarcina thermophila (strain ATCC 43570 / DSM 1825 / OCM 12 / VKM B-1830 / TM-1)</name>
    <dbReference type="NCBI Taxonomy" id="523844"/>
    <lineage>
        <taxon>Archaea</taxon>
        <taxon>Methanobacteriati</taxon>
        <taxon>Methanobacteriota</taxon>
        <taxon>Stenosarchaea group</taxon>
        <taxon>Methanomicrobia</taxon>
        <taxon>Methanosarcinales</taxon>
        <taxon>Methanosarcinaceae</taxon>
        <taxon>Methanosarcina</taxon>
    </lineage>
</organism>
<evidence type="ECO:0000256" key="7">
    <source>
        <dbReference type="ARBA" id="ARBA00047943"/>
    </source>
</evidence>
<dbReference type="SUPFAM" id="SSF53335">
    <property type="entry name" value="S-adenosyl-L-methionine-dependent methyltransferases"/>
    <property type="match status" value="1"/>
</dbReference>
<keyword evidence="10" id="KW-0489">Methyltransferase</keyword>
<comment type="catalytic activity">
    <reaction evidence="6">
        <text>arsenic triglutathione + [thioredoxin]-dithiol + S-adenosyl-L-methionine + 2 H2O = methylarsonous acid + [thioredoxin]-disulfide + 3 glutathione + S-adenosyl-L-homocysteine + H(+)</text>
        <dbReference type="Rhea" id="RHEA:69460"/>
        <dbReference type="Rhea" id="RHEA-COMP:10698"/>
        <dbReference type="Rhea" id="RHEA-COMP:10700"/>
        <dbReference type="ChEBI" id="CHEBI:15377"/>
        <dbReference type="ChEBI" id="CHEBI:15378"/>
        <dbReference type="ChEBI" id="CHEBI:17826"/>
        <dbReference type="ChEBI" id="CHEBI:29950"/>
        <dbReference type="ChEBI" id="CHEBI:50058"/>
        <dbReference type="ChEBI" id="CHEBI:57856"/>
        <dbReference type="ChEBI" id="CHEBI:57925"/>
        <dbReference type="ChEBI" id="CHEBI:59789"/>
        <dbReference type="ChEBI" id="CHEBI:183640"/>
        <dbReference type="EC" id="2.1.1.137"/>
    </reaction>
</comment>
<reference evidence="10 11" key="1">
    <citation type="submission" date="2014-07" db="EMBL/GenBank/DDBJ databases">
        <title>Methanogenic archaea and the global carbon cycle.</title>
        <authorList>
            <person name="Henriksen J.R."/>
            <person name="Luke J."/>
            <person name="Reinhart S."/>
            <person name="Benedict M.N."/>
            <person name="Youngblut N.D."/>
            <person name="Metcalf M.E."/>
            <person name="Whitaker R.J."/>
            <person name="Metcalf W.W."/>
        </authorList>
    </citation>
    <scope>NUCLEOTIDE SEQUENCE [LARGE SCALE GENOMIC DNA]</scope>
    <source>
        <strain evidence="11">ATCC 43570 / DSM 1825 / OCM 12 / VKM B-1830 / TM-1</strain>
    </source>
</reference>
<feature type="domain" description="Methyltransferase" evidence="9">
    <location>
        <begin position="71"/>
        <end position="216"/>
    </location>
</feature>
<dbReference type="GO" id="GO:0032259">
    <property type="term" value="P:methylation"/>
    <property type="evidence" value="ECO:0007669"/>
    <property type="project" value="UniProtKB-KW"/>
</dbReference>
<keyword evidence="2" id="KW-0949">S-adenosyl-L-methionine</keyword>
<dbReference type="PANTHER" id="PTHR43675:SF8">
    <property type="entry name" value="ARSENITE METHYLTRANSFERASE"/>
    <property type="match status" value="1"/>
</dbReference>
<comment type="catalytic activity">
    <reaction evidence="7">
        <text>arsenic triglutathione + 2 [thioredoxin]-dithiol + 2 S-adenosyl-L-methionine + H2O = dimethylarsinous acid + 2 [thioredoxin]-disulfide + 3 glutathione + 2 S-adenosyl-L-homocysteine + 2 H(+)</text>
        <dbReference type="Rhea" id="RHEA:69464"/>
        <dbReference type="Rhea" id="RHEA-COMP:10698"/>
        <dbReference type="Rhea" id="RHEA-COMP:10700"/>
        <dbReference type="ChEBI" id="CHEBI:15377"/>
        <dbReference type="ChEBI" id="CHEBI:15378"/>
        <dbReference type="ChEBI" id="CHEBI:23808"/>
        <dbReference type="ChEBI" id="CHEBI:29950"/>
        <dbReference type="ChEBI" id="CHEBI:50058"/>
        <dbReference type="ChEBI" id="CHEBI:57856"/>
        <dbReference type="ChEBI" id="CHEBI:57925"/>
        <dbReference type="ChEBI" id="CHEBI:59789"/>
        <dbReference type="ChEBI" id="CHEBI:183640"/>
        <dbReference type="EC" id="2.1.1.137"/>
    </reaction>
</comment>
<evidence type="ECO:0000259" key="9">
    <source>
        <dbReference type="Pfam" id="PF13847"/>
    </source>
</evidence>
<dbReference type="Pfam" id="PF13847">
    <property type="entry name" value="Methyltransf_31"/>
    <property type="match status" value="1"/>
</dbReference>
<evidence type="ECO:0000256" key="8">
    <source>
        <dbReference type="ARBA" id="ARBA00048428"/>
    </source>
</evidence>
<proteinExistence type="inferred from homology"/>
<evidence type="ECO:0000256" key="1">
    <source>
        <dbReference type="ARBA" id="ARBA00022679"/>
    </source>
</evidence>
<evidence type="ECO:0000256" key="2">
    <source>
        <dbReference type="ARBA" id="ARBA00022691"/>
    </source>
</evidence>
<dbReference type="AlphaFoldDB" id="A0A0E3H8C3"/>
<dbReference type="PANTHER" id="PTHR43675">
    <property type="entry name" value="ARSENITE METHYLTRANSFERASE"/>
    <property type="match status" value="1"/>
</dbReference>
<dbReference type="InterPro" id="IPR026669">
    <property type="entry name" value="Arsenite_MeTrfase-like"/>
</dbReference>
<dbReference type="HOGENOM" id="CLU_052868_1_1_2"/>
<dbReference type="Proteomes" id="UP000066529">
    <property type="component" value="Chromosome"/>
</dbReference>
<sequence>MDANEKKQVIKEKYGKIAMVGGSCCSSRCCEDSDVIDLSKSIGYSEDDLKAVPDANLGLGCGNPVAFSELKAGDIVLDLGSGAGFDCFLAAQKIGSSGKVIGVDMTQAMIEKAQANALKYGYSNVEFRLGDIEDLPVESESVDVIISNCVINLAPDKEKVFREAFRVLKPGGAMYISDTVLLAELPEDLRNNKDLLAGCVAGALLKEEYLALLKKVGFSVEILNEDLDISKRKYNGLPVESLQFKACK</sequence>
<protein>
    <recommendedName>
        <fullName evidence="5">Arsenite methyltransferase</fullName>
        <ecNumber evidence="4">2.1.1.137</ecNumber>
    </recommendedName>
</protein>